<accession>A0A7Z8D0B3</accession>
<dbReference type="AlphaFoldDB" id="A0A7Z8D0B3"/>
<feature type="domain" description="CYTH" evidence="1">
    <location>
        <begin position="4"/>
        <end position="190"/>
    </location>
</feature>
<dbReference type="Gene3D" id="2.40.320.10">
    <property type="entry name" value="Hypothetical Protein Pfu-838710-001"/>
    <property type="match status" value="1"/>
</dbReference>
<evidence type="ECO:0000313" key="3">
    <source>
        <dbReference type="Proteomes" id="UP000297938"/>
    </source>
</evidence>
<dbReference type="EMBL" id="NRPP01000013">
    <property type="protein sequence ID" value="TFJ26367.1"/>
    <property type="molecule type" value="Genomic_DNA"/>
</dbReference>
<evidence type="ECO:0000259" key="1">
    <source>
        <dbReference type="PROSITE" id="PS51707"/>
    </source>
</evidence>
<dbReference type="Proteomes" id="UP000297938">
    <property type="component" value="Unassembled WGS sequence"/>
</dbReference>
<dbReference type="Pfam" id="PF01928">
    <property type="entry name" value="CYTH"/>
    <property type="match status" value="1"/>
</dbReference>
<organism evidence="2 3">
    <name type="scientific">Carnobacterium divergens</name>
    <name type="common">Lactobacillus divergens</name>
    <dbReference type="NCBI Taxonomy" id="2748"/>
    <lineage>
        <taxon>Bacteria</taxon>
        <taxon>Bacillati</taxon>
        <taxon>Bacillota</taxon>
        <taxon>Bacilli</taxon>
        <taxon>Lactobacillales</taxon>
        <taxon>Carnobacteriaceae</taxon>
        <taxon>Carnobacterium</taxon>
    </lineage>
</organism>
<dbReference type="PIRSF" id="PIRSF012526">
    <property type="entry name" value="CYTH_UCP012526"/>
    <property type="match status" value="1"/>
</dbReference>
<reference evidence="2 3" key="1">
    <citation type="journal article" date="2018" name="Int. J. Food Microbiol.">
        <title>Growth of Carnobacterium spp. isolated from chilled vacuum-packaged meat under relevant acidic conditions.</title>
        <authorList>
            <person name="Zhang P."/>
            <person name="Badoni M."/>
            <person name="Ganzle M."/>
            <person name="Yang X."/>
        </authorList>
    </citation>
    <scope>NUCLEOTIDE SEQUENCE [LARGE SCALE GENOMIC DNA]</scope>
    <source>
        <strain evidence="2 3">B2</strain>
    </source>
</reference>
<protein>
    <submittedName>
        <fullName evidence="2">CYTH domain-containing protein</fullName>
    </submittedName>
</protein>
<name>A0A7Z8D0B3_CARDV</name>
<dbReference type="InterPro" id="IPR023577">
    <property type="entry name" value="CYTH_domain"/>
</dbReference>
<dbReference type="SUPFAM" id="SSF55154">
    <property type="entry name" value="CYTH-like phosphatases"/>
    <property type="match status" value="1"/>
</dbReference>
<proteinExistence type="predicted"/>
<dbReference type="RefSeq" id="WP_074402986.1">
    <property type="nucleotide sequence ID" value="NZ_FLLU01000026.1"/>
</dbReference>
<dbReference type="InterPro" id="IPR009195">
    <property type="entry name" value="Uncharacterised_YjbK"/>
</dbReference>
<dbReference type="CDD" id="cd07762">
    <property type="entry name" value="CYTH-like_Pase_1"/>
    <property type="match status" value="1"/>
</dbReference>
<gene>
    <name evidence="2" type="ORF">CKN69_08130</name>
</gene>
<dbReference type="PROSITE" id="PS51707">
    <property type="entry name" value="CYTH"/>
    <property type="match status" value="1"/>
</dbReference>
<dbReference type="InterPro" id="IPR033469">
    <property type="entry name" value="CYTH-like_dom_sf"/>
</dbReference>
<sequence length="193" mass="22627">MSEQVEIEFKNMLTQSEYKKLLHLFQAKEDDFFYQSNTYFDTPDWQLKIKKAGLRIRLLPEYAELTLKTPLEKDLLETTDTLSLEEGKQLIQQGKIKDSGFVFTKLISLGIDPTKLRLLGSLATTRYEQKTKKGVFVLDHSIYCDQEDYELEFETTHHEEGNKFFQQFLLDQGIPLRPSKHKIARMIEANNQI</sequence>
<comment type="caution">
    <text evidence="2">The sequence shown here is derived from an EMBL/GenBank/DDBJ whole genome shotgun (WGS) entry which is preliminary data.</text>
</comment>
<evidence type="ECO:0000313" key="2">
    <source>
        <dbReference type="EMBL" id="TFJ26367.1"/>
    </source>
</evidence>
<dbReference type="SMART" id="SM01118">
    <property type="entry name" value="CYTH"/>
    <property type="match status" value="1"/>
</dbReference>